<reference evidence="4" key="1">
    <citation type="journal article" date="2019" name="Int. J. Syst. Evol. Microbiol.">
        <title>The Global Catalogue of Microorganisms (GCM) 10K type strain sequencing project: providing services to taxonomists for standard genome sequencing and annotation.</title>
        <authorList>
            <consortium name="The Broad Institute Genomics Platform"/>
            <consortium name="The Broad Institute Genome Sequencing Center for Infectious Disease"/>
            <person name="Wu L."/>
            <person name="Ma J."/>
        </authorList>
    </citation>
    <scope>NUCLEOTIDE SEQUENCE [LARGE SCALE GENOMIC DNA]</scope>
    <source>
        <strain evidence="4">NBRC 113072</strain>
    </source>
</reference>
<accession>A0ABQ6INK1</accession>
<dbReference type="EMBL" id="BSUO01000001">
    <property type="protein sequence ID" value="GMA38686.1"/>
    <property type="molecule type" value="Genomic_DNA"/>
</dbReference>
<proteinExistence type="predicted"/>
<evidence type="ECO:0000259" key="2">
    <source>
        <dbReference type="Pfam" id="PF01370"/>
    </source>
</evidence>
<dbReference type="RefSeq" id="WP_284302745.1">
    <property type="nucleotide sequence ID" value="NZ_BSUO01000001.1"/>
</dbReference>
<sequence>MPDEPTPRPTALVAGCGDLGTEVALRLAARGEHVLGLRRRIEVLPPEIAGLSVDLTRDRPDLPEGTYDLLAVVLTADGGDAKAYRRTYVDGLARTLDALDARGARPRRAVLVSSSGVYGDTTGPVDETTPVAPSRPTHEILLEAERLFHARLPHGTVLRLSGLYGPGRATFIGRVKASEVRERWTNRIHRDDAAAAVVHLLSAPSESSESPLESPPPLLLGTDTEPARASEVADFVRHLLGLPGLPARPAPETTSEPPGRRLSSAALRATGFTFAHPTYREGYTAVIGGRGERHP</sequence>
<gene>
    <name evidence="3" type="ORF">GCM10025883_07310</name>
</gene>
<feature type="domain" description="NAD-dependent epimerase/dehydratase" evidence="2">
    <location>
        <begin position="12"/>
        <end position="195"/>
    </location>
</feature>
<name>A0ABQ6INK1_9MICO</name>
<evidence type="ECO:0000313" key="3">
    <source>
        <dbReference type="EMBL" id="GMA38686.1"/>
    </source>
</evidence>
<dbReference type="Proteomes" id="UP001157126">
    <property type="component" value="Unassembled WGS sequence"/>
</dbReference>
<protein>
    <recommendedName>
        <fullName evidence="2">NAD-dependent epimerase/dehydratase domain-containing protein</fullName>
    </recommendedName>
</protein>
<dbReference type="InterPro" id="IPR036291">
    <property type="entry name" value="NAD(P)-bd_dom_sf"/>
</dbReference>
<organism evidence="3 4">
    <name type="scientific">Mobilicoccus caccae</name>
    <dbReference type="NCBI Taxonomy" id="1859295"/>
    <lineage>
        <taxon>Bacteria</taxon>
        <taxon>Bacillati</taxon>
        <taxon>Actinomycetota</taxon>
        <taxon>Actinomycetes</taxon>
        <taxon>Micrococcales</taxon>
        <taxon>Dermatophilaceae</taxon>
        <taxon>Mobilicoccus</taxon>
    </lineage>
</organism>
<dbReference type="InterPro" id="IPR001509">
    <property type="entry name" value="Epimerase_deHydtase"/>
</dbReference>
<comment type="caution">
    <text evidence="3">The sequence shown here is derived from an EMBL/GenBank/DDBJ whole genome shotgun (WGS) entry which is preliminary data.</text>
</comment>
<dbReference type="PANTHER" id="PTHR48079:SF6">
    <property type="entry name" value="NAD(P)-BINDING DOMAIN-CONTAINING PROTEIN-RELATED"/>
    <property type="match status" value="1"/>
</dbReference>
<evidence type="ECO:0000313" key="4">
    <source>
        <dbReference type="Proteomes" id="UP001157126"/>
    </source>
</evidence>
<feature type="region of interest" description="Disordered" evidence="1">
    <location>
        <begin position="202"/>
        <end position="223"/>
    </location>
</feature>
<dbReference type="PANTHER" id="PTHR48079">
    <property type="entry name" value="PROTEIN YEEZ"/>
    <property type="match status" value="1"/>
</dbReference>
<evidence type="ECO:0000256" key="1">
    <source>
        <dbReference type="SAM" id="MobiDB-lite"/>
    </source>
</evidence>
<keyword evidence="4" id="KW-1185">Reference proteome</keyword>
<dbReference type="Pfam" id="PF01370">
    <property type="entry name" value="Epimerase"/>
    <property type="match status" value="1"/>
</dbReference>
<dbReference type="Gene3D" id="3.40.50.720">
    <property type="entry name" value="NAD(P)-binding Rossmann-like Domain"/>
    <property type="match status" value="1"/>
</dbReference>
<dbReference type="SUPFAM" id="SSF51735">
    <property type="entry name" value="NAD(P)-binding Rossmann-fold domains"/>
    <property type="match status" value="1"/>
</dbReference>
<feature type="compositionally biased region" description="Low complexity" evidence="1">
    <location>
        <begin position="202"/>
        <end position="212"/>
    </location>
</feature>
<dbReference type="InterPro" id="IPR051783">
    <property type="entry name" value="NAD(P)-dependent_oxidoreduct"/>
</dbReference>